<feature type="transmembrane region" description="Helical" evidence="2">
    <location>
        <begin position="174"/>
        <end position="195"/>
    </location>
</feature>
<dbReference type="Pfam" id="PF00969">
    <property type="entry name" value="MHC_II_beta"/>
    <property type="match status" value="1"/>
</dbReference>
<name>A0A3B5B357_9TELE</name>
<dbReference type="STRING" id="144197.ENSSPAP00000024499"/>
<dbReference type="Gene3D" id="3.10.320.10">
    <property type="entry name" value="Class II Histocompatibility Antigen, M Beta Chain, Chain B, domain 1"/>
    <property type="match status" value="1"/>
</dbReference>
<sequence length="235" mass="26673">DNDHDRKTVFLFNLFLFCPSDGFMYYNMNRCVFNSTELKDMEYIYSSYYNKLEYVRFSSSLGKFIGYTEFGVKNAERWNNDPAELSRQRAQKETYCQPNIGMWYSKVLVNVLMLPQMAAGKKQEEDLTVKAAEEQTGVSALPGNTADCHTESVFVKELTQDHDPSMPKSDKVKIIIGASALILGLIFALAGFIYYSRRTPGLTLDQVLSLARFIYCKKEAQGQSSLHLLVQSTPG</sequence>
<organism evidence="4">
    <name type="scientific">Stegastes partitus</name>
    <name type="common">bicolor damselfish</name>
    <dbReference type="NCBI Taxonomy" id="144197"/>
    <lineage>
        <taxon>Eukaryota</taxon>
        <taxon>Metazoa</taxon>
        <taxon>Chordata</taxon>
        <taxon>Craniata</taxon>
        <taxon>Vertebrata</taxon>
        <taxon>Euteleostomi</taxon>
        <taxon>Actinopterygii</taxon>
        <taxon>Neopterygii</taxon>
        <taxon>Teleostei</taxon>
        <taxon>Neoteleostei</taxon>
        <taxon>Acanthomorphata</taxon>
        <taxon>Ovalentaria</taxon>
        <taxon>Pomacentridae</taxon>
        <taxon>Stegastes</taxon>
    </lineage>
</organism>
<keyword evidence="2" id="KW-0812">Transmembrane</keyword>
<dbReference type="InterPro" id="IPR014745">
    <property type="entry name" value="MHC_II_a/b_N"/>
</dbReference>
<dbReference type="GO" id="GO:0042613">
    <property type="term" value="C:MHC class II protein complex"/>
    <property type="evidence" value="ECO:0007669"/>
    <property type="project" value="InterPro"/>
</dbReference>
<evidence type="ECO:0000256" key="2">
    <source>
        <dbReference type="SAM" id="Phobius"/>
    </source>
</evidence>
<dbReference type="InterPro" id="IPR000353">
    <property type="entry name" value="MHC_II_b_N"/>
</dbReference>
<evidence type="ECO:0000259" key="3">
    <source>
        <dbReference type="SMART" id="SM00921"/>
    </source>
</evidence>
<reference evidence="4" key="1">
    <citation type="submission" date="2023-09" db="UniProtKB">
        <authorList>
            <consortium name="Ensembl"/>
        </authorList>
    </citation>
    <scope>IDENTIFICATION</scope>
</reference>
<dbReference type="InterPro" id="IPR011162">
    <property type="entry name" value="MHC_I/II-like_Ag-recog"/>
</dbReference>
<dbReference type="GO" id="GO:0006955">
    <property type="term" value="P:immune response"/>
    <property type="evidence" value="ECO:0007669"/>
    <property type="project" value="InterPro"/>
</dbReference>
<keyword evidence="2" id="KW-1133">Transmembrane helix</keyword>
<dbReference type="GO" id="GO:0019882">
    <property type="term" value="P:antigen processing and presentation"/>
    <property type="evidence" value="ECO:0007669"/>
    <property type="project" value="InterPro"/>
</dbReference>
<keyword evidence="2" id="KW-0472">Membrane</keyword>
<dbReference type="GeneTree" id="ENSGT00950000183127"/>
<evidence type="ECO:0000256" key="1">
    <source>
        <dbReference type="ARBA" id="ARBA00023180"/>
    </source>
</evidence>
<protein>
    <recommendedName>
        <fullName evidence="3">MHC class II beta chain N-terminal domain-containing protein</fullName>
    </recommendedName>
</protein>
<dbReference type="SMART" id="SM00921">
    <property type="entry name" value="MHC_II_beta"/>
    <property type="match status" value="1"/>
</dbReference>
<keyword evidence="1" id="KW-0325">Glycoprotein</keyword>
<dbReference type="Ensembl" id="ENSSPAT00000024902.1">
    <property type="protein sequence ID" value="ENSSPAP00000024499.1"/>
    <property type="gene ID" value="ENSSPAG00000018510.1"/>
</dbReference>
<dbReference type="SUPFAM" id="SSF54452">
    <property type="entry name" value="MHC antigen-recognition domain"/>
    <property type="match status" value="1"/>
</dbReference>
<feature type="domain" description="MHC class II beta chain N-terminal" evidence="3">
    <location>
        <begin position="29"/>
        <end position="104"/>
    </location>
</feature>
<accession>A0A3B5B357</accession>
<dbReference type="AlphaFoldDB" id="A0A3B5B357"/>
<proteinExistence type="predicted"/>
<evidence type="ECO:0000313" key="4">
    <source>
        <dbReference type="Ensembl" id="ENSSPAP00000024499.1"/>
    </source>
</evidence>